<name>A0A2M6WJZ7_9BACT</name>
<protein>
    <recommendedName>
        <fullName evidence="4">50S ribosomal protein L19</fullName>
    </recommendedName>
</protein>
<dbReference type="EMBL" id="PFAY01000012">
    <property type="protein sequence ID" value="PIT93111.1"/>
    <property type="molecule type" value="Genomic_DNA"/>
</dbReference>
<dbReference type="PRINTS" id="PR00061">
    <property type="entry name" value="RIBOSOMALL19"/>
</dbReference>
<keyword evidence="2 5" id="KW-0689">Ribosomal protein</keyword>
<dbReference type="GO" id="GO:0003735">
    <property type="term" value="F:structural constituent of ribosome"/>
    <property type="evidence" value="ECO:0007669"/>
    <property type="project" value="InterPro"/>
</dbReference>
<dbReference type="PANTHER" id="PTHR15680">
    <property type="entry name" value="RIBOSOMAL PROTEIN L19"/>
    <property type="match status" value="1"/>
</dbReference>
<evidence type="ECO:0000256" key="4">
    <source>
        <dbReference type="RuleBase" id="RU000559"/>
    </source>
</evidence>
<organism evidence="5 6">
    <name type="scientific">Candidatus Harrisonbacteria bacterium CG10_big_fil_rev_8_21_14_0_10_38_8</name>
    <dbReference type="NCBI Taxonomy" id="1974582"/>
    <lineage>
        <taxon>Bacteria</taxon>
        <taxon>Candidatus Harrisoniibacteriota</taxon>
    </lineage>
</organism>
<accession>A0A2M6WJZ7</accession>
<evidence type="ECO:0000313" key="6">
    <source>
        <dbReference type="Proteomes" id="UP000229112"/>
    </source>
</evidence>
<keyword evidence="3 4" id="KW-0687">Ribonucleoprotein</keyword>
<dbReference type="GO" id="GO:0005840">
    <property type="term" value="C:ribosome"/>
    <property type="evidence" value="ECO:0007669"/>
    <property type="project" value="UniProtKB-KW"/>
</dbReference>
<sequence length="143" mass="16171">MINEAVIDKVKPGASVKVYETIVETDDKGKEKKRTSRFEGIVISRKHGKEPGSSFTVRGVIGGVGVEKIFPVYCPTIDKVEIIDSPKKVKKAKLYYIRDMSKKNIRKKLATVYRRDKTDDPKKGKSAEIIAEKLEKEEVQTED</sequence>
<dbReference type="InterPro" id="IPR001857">
    <property type="entry name" value="Ribosomal_bL19"/>
</dbReference>
<evidence type="ECO:0000256" key="3">
    <source>
        <dbReference type="ARBA" id="ARBA00023274"/>
    </source>
</evidence>
<dbReference type="Pfam" id="PF01245">
    <property type="entry name" value="Ribosomal_L19"/>
    <property type="match status" value="1"/>
</dbReference>
<dbReference type="PANTHER" id="PTHR15680:SF9">
    <property type="entry name" value="LARGE RIBOSOMAL SUBUNIT PROTEIN BL19M"/>
    <property type="match status" value="1"/>
</dbReference>
<evidence type="ECO:0000313" key="5">
    <source>
        <dbReference type="EMBL" id="PIT93111.1"/>
    </source>
</evidence>
<evidence type="ECO:0000256" key="1">
    <source>
        <dbReference type="ARBA" id="ARBA00005781"/>
    </source>
</evidence>
<dbReference type="SUPFAM" id="SSF50104">
    <property type="entry name" value="Translation proteins SH3-like domain"/>
    <property type="match status" value="1"/>
</dbReference>
<dbReference type="AlphaFoldDB" id="A0A2M6WJZ7"/>
<comment type="similarity">
    <text evidence="1 4">Belongs to the bacterial ribosomal protein bL19 family.</text>
</comment>
<gene>
    <name evidence="5" type="ORF">COU06_01780</name>
</gene>
<dbReference type="Gene3D" id="2.30.30.790">
    <property type="match status" value="1"/>
</dbReference>
<dbReference type="GO" id="GO:0006412">
    <property type="term" value="P:translation"/>
    <property type="evidence" value="ECO:0007669"/>
    <property type="project" value="InterPro"/>
</dbReference>
<evidence type="ECO:0000256" key="2">
    <source>
        <dbReference type="ARBA" id="ARBA00022980"/>
    </source>
</evidence>
<dbReference type="Proteomes" id="UP000229112">
    <property type="component" value="Unassembled WGS sequence"/>
</dbReference>
<dbReference type="InterPro" id="IPR008991">
    <property type="entry name" value="Translation_prot_SH3-like_sf"/>
</dbReference>
<comment type="function">
    <text evidence="4">This protein is located at the 30S-50S ribosomal subunit interface and may play a role in the structure and function of the aminoacyl-tRNA binding site.</text>
</comment>
<dbReference type="GO" id="GO:1990904">
    <property type="term" value="C:ribonucleoprotein complex"/>
    <property type="evidence" value="ECO:0007669"/>
    <property type="project" value="UniProtKB-KW"/>
</dbReference>
<reference evidence="6" key="1">
    <citation type="submission" date="2017-09" db="EMBL/GenBank/DDBJ databases">
        <title>Depth-based differentiation of microbial function through sediment-hosted aquifers and enrichment of novel symbionts in the deep terrestrial subsurface.</title>
        <authorList>
            <person name="Probst A.J."/>
            <person name="Ladd B."/>
            <person name="Jarett J.K."/>
            <person name="Geller-Mcgrath D.E."/>
            <person name="Sieber C.M.K."/>
            <person name="Emerson J.B."/>
            <person name="Anantharaman K."/>
            <person name="Thomas B.C."/>
            <person name="Malmstrom R."/>
            <person name="Stieglmeier M."/>
            <person name="Klingl A."/>
            <person name="Woyke T."/>
            <person name="Ryan C.M."/>
            <person name="Banfield J.F."/>
        </authorList>
    </citation>
    <scope>NUCLEOTIDE SEQUENCE [LARGE SCALE GENOMIC DNA]</scope>
</reference>
<proteinExistence type="inferred from homology"/>
<dbReference type="InterPro" id="IPR038657">
    <property type="entry name" value="Ribosomal_bL19_sf"/>
</dbReference>
<comment type="caution">
    <text evidence="5">The sequence shown here is derived from an EMBL/GenBank/DDBJ whole genome shotgun (WGS) entry which is preliminary data.</text>
</comment>